<dbReference type="PROSITE" id="PS50879">
    <property type="entry name" value="RNASE_H_1"/>
    <property type="match status" value="1"/>
</dbReference>
<reference evidence="9" key="1">
    <citation type="submission" date="2021-08" db="EMBL/GenBank/DDBJ databases">
        <authorList>
            <person name="Misof B."/>
            <person name="Oliver O."/>
            <person name="Podsiadlowski L."/>
            <person name="Donath A."/>
            <person name="Peters R."/>
            <person name="Mayer C."/>
            <person name="Rust J."/>
            <person name="Gunkel S."/>
            <person name="Lesny P."/>
            <person name="Martin S."/>
            <person name="Oeyen J.P."/>
            <person name="Petersen M."/>
            <person name="Panagiotis P."/>
            <person name="Wilbrandt J."/>
            <person name="Tanja T."/>
        </authorList>
    </citation>
    <scope>NUCLEOTIDE SEQUENCE</scope>
    <source>
        <strain evidence="9">GBR_01_08_01A</strain>
        <tissue evidence="9">Thorax + abdomen</tissue>
    </source>
</reference>
<reference evidence="9" key="2">
    <citation type="journal article" date="2023" name="Commun. Biol.">
        <title>Intrasexual cuticular hydrocarbon dimorphism in a wasp sheds light on hydrocarbon biosynthesis genes in Hymenoptera.</title>
        <authorList>
            <person name="Moris V.C."/>
            <person name="Podsiadlowski L."/>
            <person name="Martin S."/>
            <person name="Oeyen J.P."/>
            <person name="Donath A."/>
            <person name="Petersen M."/>
            <person name="Wilbrandt J."/>
            <person name="Misof B."/>
            <person name="Liedtke D."/>
            <person name="Thamm M."/>
            <person name="Scheiner R."/>
            <person name="Schmitt T."/>
            <person name="Niehuis O."/>
        </authorList>
    </citation>
    <scope>NUCLEOTIDE SEQUENCE</scope>
    <source>
        <strain evidence="9">GBR_01_08_01A</strain>
    </source>
</reference>
<dbReference type="AlphaFoldDB" id="A0AAD9R7Z9"/>
<proteinExistence type="inferred from homology"/>
<dbReference type="EC" id="3.1.26.4" evidence="3"/>
<evidence type="ECO:0000313" key="10">
    <source>
        <dbReference type="Proteomes" id="UP001258017"/>
    </source>
</evidence>
<evidence type="ECO:0000313" key="9">
    <source>
        <dbReference type="EMBL" id="KAK2574852.1"/>
    </source>
</evidence>
<accession>A0AAD9R7Z9</accession>
<dbReference type="Proteomes" id="UP001258017">
    <property type="component" value="Unassembled WGS sequence"/>
</dbReference>
<evidence type="ECO:0000256" key="1">
    <source>
        <dbReference type="ARBA" id="ARBA00000077"/>
    </source>
</evidence>
<dbReference type="EMBL" id="JAIFRP010004643">
    <property type="protein sequence ID" value="KAK2574852.1"/>
    <property type="molecule type" value="Genomic_DNA"/>
</dbReference>
<evidence type="ECO:0000256" key="4">
    <source>
        <dbReference type="ARBA" id="ARBA00022722"/>
    </source>
</evidence>
<keyword evidence="4" id="KW-0540">Nuclease</keyword>
<dbReference type="InterPro" id="IPR012337">
    <property type="entry name" value="RNaseH-like_sf"/>
</dbReference>
<dbReference type="GO" id="GO:0003676">
    <property type="term" value="F:nucleic acid binding"/>
    <property type="evidence" value="ECO:0007669"/>
    <property type="project" value="InterPro"/>
</dbReference>
<keyword evidence="6" id="KW-0255">Endonuclease</keyword>
<dbReference type="SUPFAM" id="SSF53098">
    <property type="entry name" value="Ribonuclease H-like"/>
    <property type="match status" value="1"/>
</dbReference>
<name>A0AAD9R7Z9_9HYME</name>
<evidence type="ECO:0000256" key="3">
    <source>
        <dbReference type="ARBA" id="ARBA00012180"/>
    </source>
</evidence>
<organism evidence="9 10">
    <name type="scientific">Odynerus spinipes</name>
    <dbReference type="NCBI Taxonomy" id="1348599"/>
    <lineage>
        <taxon>Eukaryota</taxon>
        <taxon>Metazoa</taxon>
        <taxon>Ecdysozoa</taxon>
        <taxon>Arthropoda</taxon>
        <taxon>Hexapoda</taxon>
        <taxon>Insecta</taxon>
        <taxon>Pterygota</taxon>
        <taxon>Neoptera</taxon>
        <taxon>Endopterygota</taxon>
        <taxon>Hymenoptera</taxon>
        <taxon>Apocrita</taxon>
        <taxon>Aculeata</taxon>
        <taxon>Vespoidea</taxon>
        <taxon>Vespidae</taxon>
        <taxon>Eumeninae</taxon>
        <taxon>Odynerus</taxon>
    </lineage>
</organism>
<feature type="domain" description="RNase H type-1" evidence="8">
    <location>
        <begin position="174"/>
        <end position="310"/>
    </location>
</feature>
<sequence>GSDPETLITLFKSFVRSIIDYGALIYFPTQKFLREKLERIQFIAIRLALGYRKTTPTNILIAESKLPLLKERVTQLCDCFVTKTLSNTNSLTFKAIKSYQNICSRRRITKRTRILCQCLMSARDYHIIEARNNFYIYCNEFCTTITAIPIDISLRSELRSGGIVKALLQNLLGKIKAVTIYTDGSKIPGSSSVGSACICPELNITVIRSINPHASVYTAECCALNDALDVALDHQDHNFFILTDSLSALLALHSPVAAIKTNSFILDVKRKYNQFNRNQHTSSINFIWIPSHVGIQGNEDADAAAKSGTHSRSLDILKVPYTDLRERFKLRAFQQTKEHIKKLGSVKGRKYFLKFFSESPVPWYSHKNLSRESVVSLNRMRADHYNLAASLARVGIITDQKCKCSYDYENLNHVIWQCKLYDSKRPKLLESLRKLGFQLPLDIDIFIATPNIKACTHILSYLKDCNLNI</sequence>
<dbReference type="InterPro" id="IPR050092">
    <property type="entry name" value="RNase_H"/>
</dbReference>
<evidence type="ECO:0000256" key="5">
    <source>
        <dbReference type="ARBA" id="ARBA00022723"/>
    </source>
</evidence>
<dbReference type="PANTHER" id="PTHR10642">
    <property type="entry name" value="RIBONUCLEASE H1"/>
    <property type="match status" value="1"/>
</dbReference>
<dbReference type="CDD" id="cd09276">
    <property type="entry name" value="Rnase_HI_RT_non_LTR"/>
    <property type="match status" value="1"/>
</dbReference>
<protein>
    <recommendedName>
        <fullName evidence="3">ribonuclease H</fullName>
        <ecNumber evidence="3">3.1.26.4</ecNumber>
    </recommendedName>
</protein>
<dbReference type="GO" id="GO:0043137">
    <property type="term" value="P:DNA replication, removal of RNA primer"/>
    <property type="evidence" value="ECO:0007669"/>
    <property type="project" value="TreeGrafter"/>
</dbReference>
<comment type="catalytic activity">
    <reaction evidence="1">
        <text>Endonucleolytic cleavage to 5'-phosphomonoester.</text>
        <dbReference type="EC" id="3.1.26.4"/>
    </reaction>
</comment>
<keyword evidence="5" id="KW-0479">Metal-binding</keyword>
<evidence type="ECO:0000259" key="8">
    <source>
        <dbReference type="PROSITE" id="PS50879"/>
    </source>
</evidence>
<evidence type="ECO:0000256" key="6">
    <source>
        <dbReference type="ARBA" id="ARBA00022759"/>
    </source>
</evidence>
<dbReference type="InterPro" id="IPR036397">
    <property type="entry name" value="RNaseH_sf"/>
</dbReference>
<evidence type="ECO:0000256" key="7">
    <source>
        <dbReference type="ARBA" id="ARBA00022801"/>
    </source>
</evidence>
<keyword evidence="10" id="KW-1185">Reference proteome</keyword>
<dbReference type="PANTHER" id="PTHR10642:SF26">
    <property type="entry name" value="RIBONUCLEASE H1"/>
    <property type="match status" value="1"/>
</dbReference>
<dbReference type="GO" id="GO:0046872">
    <property type="term" value="F:metal ion binding"/>
    <property type="evidence" value="ECO:0007669"/>
    <property type="project" value="UniProtKB-KW"/>
</dbReference>
<gene>
    <name evidence="9" type="ORF">KPH14_012978</name>
</gene>
<dbReference type="Pfam" id="PF00075">
    <property type="entry name" value="RNase_H"/>
    <property type="match status" value="1"/>
</dbReference>
<feature type="non-terminal residue" evidence="9">
    <location>
        <position position="1"/>
    </location>
</feature>
<keyword evidence="7" id="KW-0378">Hydrolase</keyword>
<comment type="caution">
    <text evidence="9">The sequence shown here is derived from an EMBL/GenBank/DDBJ whole genome shotgun (WGS) entry which is preliminary data.</text>
</comment>
<dbReference type="Gene3D" id="3.30.420.10">
    <property type="entry name" value="Ribonuclease H-like superfamily/Ribonuclease H"/>
    <property type="match status" value="1"/>
</dbReference>
<evidence type="ECO:0000256" key="2">
    <source>
        <dbReference type="ARBA" id="ARBA00005300"/>
    </source>
</evidence>
<dbReference type="GO" id="GO:0004523">
    <property type="term" value="F:RNA-DNA hybrid ribonuclease activity"/>
    <property type="evidence" value="ECO:0007669"/>
    <property type="project" value="UniProtKB-EC"/>
</dbReference>
<comment type="similarity">
    <text evidence="2">Belongs to the RNase H family.</text>
</comment>
<dbReference type="InterPro" id="IPR002156">
    <property type="entry name" value="RNaseH_domain"/>
</dbReference>